<evidence type="ECO:0000256" key="11">
    <source>
        <dbReference type="PROSITE-ProRule" id="PRU00042"/>
    </source>
</evidence>
<keyword evidence="5 11" id="KW-0863">Zinc-finger</keyword>
<evidence type="ECO:0000313" key="14">
    <source>
        <dbReference type="EMBL" id="KAG5262867.1"/>
    </source>
</evidence>
<evidence type="ECO:0000256" key="5">
    <source>
        <dbReference type="ARBA" id="ARBA00022771"/>
    </source>
</evidence>
<organism evidence="14 15">
    <name type="scientific">Alosa alosa</name>
    <name type="common">allis shad</name>
    <dbReference type="NCBI Taxonomy" id="278164"/>
    <lineage>
        <taxon>Eukaryota</taxon>
        <taxon>Metazoa</taxon>
        <taxon>Chordata</taxon>
        <taxon>Craniata</taxon>
        <taxon>Vertebrata</taxon>
        <taxon>Euteleostomi</taxon>
        <taxon>Actinopterygii</taxon>
        <taxon>Neopterygii</taxon>
        <taxon>Teleostei</taxon>
        <taxon>Clupei</taxon>
        <taxon>Clupeiformes</taxon>
        <taxon>Clupeoidei</taxon>
        <taxon>Clupeidae</taxon>
        <taxon>Alosa</taxon>
    </lineage>
</organism>
<sequence>MTEPLPVKEIKEEEFDYFLHKHILASTLEDKTVLEPCCRTETQTSSTCREEEFTPVEMIEENNSDSGDHGHDDSSTTNPQSLAQMKRLSVVLVDCCRPQGPRGTDMQEQTDGDDAEQPETKPASLAQMKRLSVVLDCCRPQGQRDKNMQTNGDAEQPETIVERIANGKSFKRGSDLNPHQTTHTGQKPYRCTTCGKGFKTSRNLTVHQRIHTGERPYHCSECGKSFLLMQVVSRHI</sequence>
<dbReference type="SMART" id="SM00355">
    <property type="entry name" value="ZnF_C2H2"/>
    <property type="match status" value="1"/>
</dbReference>
<keyword evidence="9" id="KW-0804">Transcription</keyword>
<feature type="domain" description="C2H2-type" evidence="13">
    <location>
        <begin position="189"/>
        <end position="216"/>
    </location>
</feature>
<keyword evidence="4" id="KW-0677">Repeat</keyword>
<name>A0AAV6FP62_9TELE</name>
<reference evidence="14" key="1">
    <citation type="submission" date="2020-10" db="EMBL/GenBank/DDBJ databases">
        <title>Chromosome-scale genome assembly of the Allis shad, Alosa alosa.</title>
        <authorList>
            <person name="Margot Z."/>
            <person name="Christophe K."/>
            <person name="Cabau C."/>
            <person name="Louis A."/>
            <person name="Berthelot C."/>
            <person name="Parey E."/>
            <person name="Roest Crollius H."/>
            <person name="Montfort J."/>
            <person name="Robinson-Rechavi M."/>
            <person name="Bucao C."/>
            <person name="Bouchez O."/>
            <person name="Gislard M."/>
            <person name="Lluch J."/>
            <person name="Milhes M."/>
            <person name="Lampietro C."/>
            <person name="Lopez Roques C."/>
            <person name="Donnadieu C."/>
            <person name="Braasch I."/>
            <person name="Desvignes T."/>
            <person name="Postlethwait J."/>
            <person name="Bobe J."/>
            <person name="Guiguen Y."/>
        </authorList>
    </citation>
    <scope>NUCLEOTIDE SEQUENCE</scope>
    <source>
        <strain evidence="14">M-15738</strain>
        <tissue evidence="14">Blood</tissue>
    </source>
</reference>
<evidence type="ECO:0000313" key="15">
    <source>
        <dbReference type="Proteomes" id="UP000823561"/>
    </source>
</evidence>
<dbReference type="Gene3D" id="3.30.160.60">
    <property type="entry name" value="Classic Zinc Finger"/>
    <property type="match status" value="3"/>
</dbReference>
<keyword evidence="8" id="KW-0238">DNA-binding</keyword>
<dbReference type="InterPro" id="IPR013087">
    <property type="entry name" value="Znf_C2H2_type"/>
</dbReference>
<dbReference type="Proteomes" id="UP000823561">
    <property type="component" value="Chromosome 22"/>
</dbReference>
<gene>
    <name evidence="14" type="ORF">AALO_G00279800</name>
</gene>
<dbReference type="AlphaFoldDB" id="A0AAV6FP62"/>
<feature type="region of interest" description="Disordered" evidence="12">
    <location>
        <begin position="98"/>
        <end position="125"/>
    </location>
</feature>
<dbReference type="FunFam" id="3.30.160.60:FF:002343">
    <property type="entry name" value="Zinc finger protein 33A"/>
    <property type="match status" value="1"/>
</dbReference>
<keyword evidence="3" id="KW-0479">Metal-binding</keyword>
<evidence type="ECO:0000256" key="12">
    <source>
        <dbReference type="SAM" id="MobiDB-lite"/>
    </source>
</evidence>
<comment type="similarity">
    <text evidence="2">Belongs to the krueppel C2H2-type zinc-finger protein family.</text>
</comment>
<accession>A0AAV6FP62</accession>
<evidence type="ECO:0000256" key="4">
    <source>
        <dbReference type="ARBA" id="ARBA00022737"/>
    </source>
</evidence>
<dbReference type="PANTHER" id="PTHR23235">
    <property type="entry name" value="KRUEPPEL-LIKE TRANSCRIPTION FACTOR"/>
    <property type="match status" value="1"/>
</dbReference>
<dbReference type="GO" id="GO:0000978">
    <property type="term" value="F:RNA polymerase II cis-regulatory region sequence-specific DNA binding"/>
    <property type="evidence" value="ECO:0007669"/>
    <property type="project" value="TreeGrafter"/>
</dbReference>
<dbReference type="Pfam" id="PF00096">
    <property type="entry name" value="zf-C2H2"/>
    <property type="match status" value="1"/>
</dbReference>
<evidence type="ECO:0000256" key="7">
    <source>
        <dbReference type="ARBA" id="ARBA00023015"/>
    </source>
</evidence>
<feature type="compositionally biased region" description="Acidic residues" evidence="12">
    <location>
        <begin position="108"/>
        <end position="117"/>
    </location>
</feature>
<dbReference type="GO" id="GO:0000981">
    <property type="term" value="F:DNA-binding transcription factor activity, RNA polymerase II-specific"/>
    <property type="evidence" value="ECO:0007669"/>
    <property type="project" value="TreeGrafter"/>
</dbReference>
<dbReference type="FunFam" id="3.30.160.60:FF:004935">
    <property type="match status" value="1"/>
</dbReference>
<dbReference type="InterPro" id="IPR036236">
    <property type="entry name" value="Znf_C2H2_sf"/>
</dbReference>
<protein>
    <recommendedName>
        <fullName evidence="13">C2H2-type domain-containing protein</fullName>
    </recommendedName>
</protein>
<evidence type="ECO:0000256" key="3">
    <source>
        <dbReference type="ARBA" id="ARBA00022723"/>
    </source>
</evidence>
<keyword evidence="15" id="KW-1185">Reference proteome</keyword>
<dbReference type="GO" id="GO:0008270">
    <property type="term" value="F:zinc ion binding"/>
    <property type="evidence" value="ECO:0007669"/>
    <property type="project" value="UniProtKB-KW"/>
</dbReference>
<comment type="caution">
    <text evidence="14">The sequence shown here is derived from an EMBL/GenBank/DDBJ whole genome shotgun (WGS) entry which is preliminary data.</text>
</comment>
<feature type="domain" description="C2H2-type" evidence="13">
    <location>
        <begin position="217"/>
        <end position="236"/>
    </location>
</feature>
<dbReference type="PROSITE" id="PS00028">
    <property type="entry name" value="ZINC_FINGER_C2H2_1"/>
    <property type="match status" value="1"/>
</dbReference>
<proteinExistence type="inferred from homology"/>
<dbReference type="SUPFAM" id="SSF57667">
    <property type="entry name" value="beta-beta-alpha zinc fingers"/>
    <property type="match status" value="1"/>
</dbReference>
<dbReference type="EMBL" id="JADWDJ010000022">
    <property type="protein sequence ID" value="KAG5262867.1"/>
    <property type="molecule type" value="Genomic_DNA"/>
</dbReference>
<dbReference type="PROSITE" id="PS50157">
    <property type="entry name" value="ZINC_FINGER_C2H2_2"/>
    <property type="match status" value="3"/>
</dbReference>
<evidence type="ECO:0000256" key="1">
    <source>
        <dbReference type="ARBA" id="ARBA00004123"/>
    </source>
</evidence>
<evidence type="ECO:0000256" key="2">
    <source>
        <dbReference type="ARBA" id="ARBA00006991"/>
    </source>
</evidence>
<keyword evidence="6" id="KW-0862">Zinc</keyword>
<dbReference type="GO" id="GO:0005634">
    <property type="term" value="C:nucleus"/>
    <property type="evidence" value="ECO:0007669"/>
    <property type="project" value="UniProtKB-SubCell"/>
</dbReference>
<keyword evidence="7" id="KW-0805">Transcription regulation</keyword>
<dbReference type="PANTHER" id="PTHR23235:SF120">
    <property type="entry name" value="KRUPPEL-LIKE FACTOR 15"/>
    <property type="match status" value="1"/>
</dbReference>
<feature type="domain" description="C2H2-type" evidence="13">
    <location>
        <begin position="167"/>
        <end position="188"/>
    </location>
</feature>
<evidence type="ECO:0000256" key="10">
    <source>
        <dbReference type="ARBA" id="ARBA00023242"/>
    </source>
</evidence>
<keyword evidence="10" id="KW-0539">Nucleus</keyword>
<evidence type="ECO:0000256" key="8">
    <source>
        <dbReference type="ARBA" id="ARBA00023125"/>
    </source>
</evidence>
<evidence type="ECO:0000256" key="9">
    <source>
        <dbReference type="ARBA" id="ARBA00023163"/>
    </source>
</evidence>
<evidence type="ECO:0000259" key="13">
    <source>
        <dbReference type="PROSITE" id="PS50157"/>
    </source>
</evidence>
<comment type="subcellular location">
    <subcellularLocation>
        <location evidence="1">Nucleus</location>
    </subcellularLocation>
</comment>
<evidence type="ECO:0000256" key="6">
    <source>
        <dbReference type="ARBA" id="ARBA00022833"/>
    </source>
</evidence>